<gene>
    <name evidence="1" type="ORF">HID58_094438</name>
</gene>
<organism evidence="1 2">
    <name type="scientific">Brassica napus</name>
    <name type="common">Rape</name>
    <dbReference type="NCBI Taxonomy" id="3708"/>
    <lineage>
        <taxon>Eukaryota</taxon>
        <taxon>Viridiplantae</taxon>
        <taxon>Streptophyta</taxon>
        <taxon>Embryophyta</taxon>
        <taxon>Tracheophyta</taxon>
        <taxon>Spermatophyta</taxon>
        <taxon>Magnoliopsida</taxon>
        <taxon>eudicotyledons</taxon>
        <taxon>Gunneridae</taxon>
        <taxon>Pentapetalae</taxon>
        <taxon>rosids</taxon>
        <taxon>malvids</taxon>
        <taxon>Brassicales</taxon>
        <taxon>Brassicaceae</taxon>
        <taxon>Brassiceae</taxon>
        <taxon>Brassica</taxon>
    </lineage>
</organism>
<protein>
    <submittedName>
        <fullName evidence="1">Uncharacterized protein</fullName>
    </submittedName>
</protein>
<feature type="non-terminal residue" evidence="1">
    <location>
        <position position="73"/>
    </location>
</feature>
<accession>A0ABQ7X7D4</accession>
<evidence type="ECO:0000313" key="2">
    <source>
        <dbReference type="Proteomes" id="UP000824890"/>
    </source>
</evidence>
<proteinExistence type="predicted"/>
<sequence length="73" mass="8694">MEQIRGAYPNYTEDQLSALKENEFVNWLKFYVRFLLSRGDPIQPWLEELALGPKFIWRPEVENHPCSSAFDFD</sequence>
<keyword evidence="2" id="KW-1185">Reference proteome</keyword>
<comment type="caution">
    <text evidence="1">The sequence shown here is derived from an EMBL/GenBank/DDBJ whole genome shotgun (WGS) entry which is preliminary data.</text>
</comment>
<dbReference type="Proteomes" id="UP000824890">
    <property type="component" value="Unassembled WGS sequence"/>
</dbReference>
<name>A0ABQ7X7D4_BRANA</name>
<reference evidence="1 2" key="1">
    <citation type="submission" date="2021-05" db="EMBL/GenBank/DDBJ databases">
        <title>Genome Assembly of Synthetic Allotetraploid Brassica napus Reveals Homoeologous Exchanges between Subgenomes.</title>
        <authorList>
            <person name="Davis J.T."/>
        </authorList>
    </citation>
    <scope>NUCLEOTIDE SEQUENCE [LARGE SCALE GENOMIC DNA]</scope>
    <source>
        <strain evidence="2">cv. Da-Ae</strain>
        <tissue evidence="1">Seedling</tissue>
    </source>
</reference>
<dbReference type="EMBL" id="JAGKQM010001439">
    <property type="protein sequence ID" value="KAH0851844.1"/>
    <property type="molecule type" value="Genomic_DNA"/>
</dbReference>
<evidence type="ECO:0000313" key="1">
    <source>
        <dbReference type="EMBL" id="KAH0851844.1"/>
    </source>
</evidence>